<sequence>DELQWIKHELGKLENLPQIGIKSLLQVLAFVRASDERAKTFVSEIEELCLGL</sequence>
<accession>A0AC34GU15</accession>
<dbReference type="Proteomes" id="UP000887579">
    <property type="component" value="Unplaced"/>
</dbReference>
<dbReference type="WBParaSite" id="ES5_v2.g825.t1">
    <property type="protein sequence ID" value="ES5_v2.g825.t1"/>
    <property type="gene ID" value="ES5_v2.g825"/>
</dbReference>
<organism evidence="1 2">
    <name type="scientific">Panagrolaimus sp. ES5</name>
    <dbReference type="NCBI Taxonomy" id="591445"/>
    <lineage>
        <taxon>Eukaryota</taxon>
        <taxon>Metazoa</taxon>
        <taxon>Ecdysozoa</taxon>
        <taxon>Nematoda</taxon>
        <taxon>Chromadorea</taxon>
        <taxon>Rhabditida</taxon>
        <taxon>Tylenchina</taxon>
        <taxon>Panagrolaimomorpha</taxon>
        <taxon>Panagrolaimoidea</taxon>
        <taxon>Panagrolaimidae</taxon>
        <taxon>Panagrolaimus</taxon>
    </lineage>
</organism>
<name>A0AC34GU15_9BILA</name>
<reference evidence="2" key="1">
    <citation type="submission" date="2022-11" db="UniProtKB">
        <authorList>
            <consortium name="WormBaseParasite"/>
        </authorList>
    </citation>
    <scope>IDENTIFICATION</scope>
</reference>
<evidence type="ECO:0000313" key="1">
    <source>
        <dbReference type="Proteomes" id="UP000887579"/>
    </source>
</evidence>
<proteinExistence type="predicted"/>
<protein>
    <submittedName>
        <fullName evidence="2">Uncharacterized protein</fullName>
    </submittedName>
</protein>
<evidence type="ECO:0000313" key="2">
    <source>
        <dbReference type="WBParaSite" id="ES5_v2.g825.t1"/>
    </source>
</evidence>